<evidence type="ECO:0000256" key="2">
    <source>
        <dbReference type="SAM" id="SignalP"/>
    </source>
</evidence>
<dbReference type="RefSeq" id="WP_013782501.1">
    <property type="nucleotide sequence ID" value="NC_015520.1"/>
</dbReference>
<keyword evidence="4" id="KW-1185">Reference proteome</keyword>
<feature type="region of interest" description="Disordered" evidence="1">
    <location>
        <begin position="32"/>
        <end position="58"/>
    </location>
</feature>
<accession>F4A113</accession>
<dbReference type="EMBL" id="CP002360">
    <property type="protein sequence ID" value="AEE98090.1"/>
    <property type="molecule type" value="Genomic_DNA"/>
</dbReference>
<dbReference type="Proteomes" id="UP000008457">
    <property type="component" value="Chromosome"/>
</dbReference>
<organism evidence="3 4">
    <name type="scientific">Mahella australiensis (strain DSM 15567 / CIP 107919 / 50-1 BON)</name>
    <dbReference type="NCBI Taxonomy" id="697281"/>
    <lineage>
        <taxon>Bacteria</taxon>
        <taxon>Bacillati</taxon>
        <taxon>Bacillota</taxon>
        <taxon>Clostridia</taxon>
        <taxon>Thermoanaerobacterales</taxon>
        <taxon>Thermoanaerobacterales Family IV. Incertae Sedis</taxon>
        <taxon>Mahella</taxon>
    </lineage>
</organism>
<name>F4A113_MAHA5</name>
<proteinExistence type="predicted"/>
<dbReference type="eggNOG" id="COG1653">
    <property type="taxonomic scope" value="Bacteria"/>
</dbReference>
<dbReference type="AlphaFoldDB" id="F4A113"/>
<evidence type="ECO:0000313" key="3">
    <source>
        <dbReference type="EMBL" id="AEE98090.1"/>
    </source>
</evidence>
<keyword evidence="2" id="KW-0732">Signal</keyword>
<sequence length="573" mass="65923">MTRRFMRLMALAIAVILMIGVFAACAGNNEEDAAPPAQQDSSDNSEVPELASQWSEFSKHHSKPVTWFEQGWTGPEKDKDIIGPEIEKRTNFHMDYIPMTVPTGNDYTQKLNLMVASNEVPDIFFGGNDSYTRTIYEKLGQTGKIWDISEIIKDYDNLYKLVYPELVLYKTKDNTNYFVPTQTGRGNEVLNEPPHGLYVRKDFLDKLGMDYPKTPTEFKEYLRRCKEEITVNGQKANGLVLGENLSGIEQLYEPFFPLIGDHESYTLPFDPNDNWKVKNYEYTDSPELMQAAKYIYSLNAEGLLDKEALTIKQAQVQEKASSGTASAITAAWWDMNTYSDNAKQIVPELMYVAPPIMYNSEEIKKSRLRDWTNWVGGWSSVIFNKDKVDEETLRHFLAVMDYLATEDGQMLVQAGVEGVTYKFNEEGKYEFIPEFVKKTNNLDWNKAAAYGVFYYSQLVFNVPAIRDKQTVSPALVREDNKLGWENRQEIRDHYKADMDPPKDYYFLPGEIELQKFPAIRDAKLEFWAKVLSAKSEAEVEKLVHEWGKTCKDMGIDEIIAERQAYIDNFQIVE</sequence>
<dbReference type="PANTHER" id="PTHR43649:SF12">
    <property type="entry name" value="DIACETYLCHITOBIOSE BINDING PROTEIN DASA"/>
    <property type="match status" value="1"/>
</dbReference>
<feature type="signal peptide" evidence="2">
    <location>
        <begin position="1"/>
        <end position="26"/>
    </location>
</feature>
<reference evidence="3 4" key="2">
    <citation type="journal article" date="2011" name="Stand. Genomic Sci.">
        <title>Complete genome sequence of Mahella australiensis type strain (50-1 BON).</title>
        <authorList>
            <person name="Sikorski J."/>
            <person name="Teshima H."/>
            <person name="Nolan M."/>
            <person name="Lucas S."/>
            <person name="Hammon N."/>
            <person name="Deshpande S."/>
            <person name="Cheng J.F."/>
            <person name="Pitluck S."/>
            <person name="Liolios K."/>
            <person name="Pagani I."/>
            <person name="Ivanova N."/>
            <person name="Huntemann M."/>
            <person name="Mavromatis K."/>
            <person name="Ovchinikova G."/>
            <person name="Pati A."/>
            <person name="Tapia R."/>
            <person name="Han C."/>
            <person name="Goodwin L."/>
            <person name="Chen A."/>
            <person name="Palaniappan K."/>
            <person name="Land M."/>
            <person name="Hauser L."/>
            <person name="Ngatchou-Djao O.D."/>
            <person name="Rohde M."/>
            <person name="Pukall R."/>
            <person name="Spring S."/>
            <person name="Abt B."/>
            <person name="Goker M."/>
            <person name="Detter J.C."/>
            <person name="Woyke T."/>
            <person name="Bristow J."/>
            <person name="Markowitz V."/>
            <person name="Hugenholtz P."/>
            <person name="Eisen J.A."/>
            <person name="Kyrpides N.C."/>
            <person name="Klenk H.P."/>
            <person name="Lapidus A."/>
        </authorList>
    </citation>
    <scope>NUCLEOTIDE SEQUENCE [LARGE SCALE GENOMIC DNA]</scope>
    <source>
        <strain evidence="4">DSM 15567 / CIP 107919 / 50-1 BON</strain>
    </source>
</reference>
<dbReference type="InterPro" id="IPR050490">
    <property type="entry name" value="Bact_solute-bd_prot1"/>
</dbReference>
<reference evidence="4" key="1">
    <citation type="submission" date="2010-11" db="EMBL/GenBank/DDBJ databases">
        <title>The complete genome of Mahella australiensis DSM 15567.</title>
        <authorList>
            <consortium name="US DOE Joint Genome Institute (JGI-PGF)"/>
            <person name="Lucas S."/>
            <person name="Copeland A."/>
            <person name="Lapidus A."/>
            <person name="Bruce D."/>
            <person name="Goodwin L."/>
            <person name="Pitluck S."/>
            <person name="Kyrpides N."/>
            <person name="Mavromatis K."/>
            <person name="Pagani I."/>
            <person name="Ivanova N."/>
            <person name="Teshima H."/>
            <person name="Brettin T."/>
            <person name="Detter J.C."/>
            <person name="Han C."/>
            <person name="Tapia R."/>
            <person name="Land M."/>
            <person name="Hauser L."/>
            <person name="Markowitz V."/>
            <person name="Cheng J.-F."/>
            <person name="Hugenholtz P."/>
            <person name="Woyke T."/>
            <person name="Wu D."/>
            <person name="Spring S."/>
            <person name="Pukall R."/>
            <person name="Steenblock K."/>
            <person name="Schneider S."/>
            <person name="Klenk H.-P."/>
            <person name="Eisen J.A."/>
        </authorList>
    </citation>
    <scope>NUCLEOTIDE SEQUENCE [LARGE SCALE GENOMIC DNA]</scope>
    <source>
        <strain evidence="4">DSM 15567 / CIP 107919 / 50-1 BON</strain>
    </source>
</reference>
<dbReference type="PANTHER" id="PTHR43649">
    <property type="entry name" value="ARABINOSE-BINDING PROTEIN-RELATED"/>
    <property type="match status" value="1"/>
</dbReference>
<dbReference type="STRING" id="697281.Mahau_2970"/>
<dbReference type="SUPFAM" id="SSF53850">
    <property type="entry name" value="Periplasmic binding protein-like II"/>
    <property type="match status" value="1"/>
</dbReference>
<feature type="chain" id="PRO_5039022857" evidence="2">
    <location>
        <begin position="27"/>
        <end position="573"/>
    </location>
</feature>
<dbReference type="Gene3D" id="3.40.190.10">
    <property type="entry name" value="Periplasmic binding protein-like II"/>
    <property type="match status" value="2"/>
</dbReference>
<dbReference type="KEGG" id="mas:Mahau_2970"/>
<evidence type="ECO:0000256" key="1">
    <source>
        <dbReference type="SAM" id="MobiDB-lite"/>
    </source>
</evidence>
<evidence type="ECO:0000313" key="4">
    <source>
        <dbReference type="Proteomes" id="UP000008457"/>
    </source>
</evidence>
<dbReference type="HOGENOM" id="CLU_021021_2_0_9"/>
<protein>
    <submittedName>
        <fullName evidence="3">Extracellular solute-binding protein family 1</fullName>
    </submittedName>
</protein>
<gene>
    <name evidence="3" type="ordered locus">Mahau_2970</name>
</gene>
<dbReference type="PROSITE" id="PS51257">
    <property type="entry name" value="PROKAR_LIPOPROTEIN"/>
    <property type="match status" value="1"/>
</dbReference>
<dbReference type="OrthoDB" id="2495637at2"/>